<dbReference type="NCBIfam" id="NF004513">
    <property type="entry name" value="PRK05854.1"/>
    <property type="match status" value="1"/>
</dbReference>
<dbReference type="Pfam" id="PF00106">
    <property type="entry name" value="adh_short"/>
    <property type="match status" value="1"/>
</dbReference>
<keyword evidence="1" id="KW-0560">Oxidoreductase</keyword>
<dbReference type="PANTHER" id="PTHR43157:SF73">
    <property type="entry name" value="WW DOMAIN-CONTAINING OXIDOREDUCTASE-LIKE PROTEIN"/>
    <property type="match status" value="1"/>
</dbReference>
<accession>A0ABU5RQX0</accession>
<gene>
    <name evidence="3" type="ORF">VB738_02530</name>
</gene>
<dbReference type="Gene3D" id="3.40.50.720">
    <property type="entry name" value="NAD(P)-binding Rossmann-like Domain"/>
    <property type="match status" value="1"/>
</dbReference>
<proteinExistence type="predicted"/>
<dbReference type="PRINTS" id="PR00081">
    <property type="entry name" value="GDHRDH"/>
</dbReference>
<evidence type="ECO:0000256" key="1">
    <source>
        <dbReference type="ARBA" id="ARBA00023002"/>
    </source>
</evidence>
<dbReference type="SMART" id="SM00822">
    <property type="entry name" value="PKS_KR"/>
    <property type="match status" value="1"/>
</dbReference>
<dbReference type="InterPro" id="IPR002347">
    <property type="entry name" value="SDR_fam"/>
</dbReference>
<name>A0ABU5RQX0_9CYAN</name>
<dbReference type="InterPro" id="IPR036291">
    <property type="entry name" value="NAD(P)-bd_dom_sf"/>
</dbReference>
<dbReference type="InterPro" id="IPR057326">
    <property type="entry name" value="KR_dom"/>
</dbReference>
<sequence>MRWTVADIPDQSGRIALVTGANSGLGLETARALAARGATVLLACRSLAKAEQAREELLTAASSTGALDLLPLDLADLASVAAAAATVAERYGRLDLLINNAGVMAPPRRLTRQGFELQFGTNHLGHVALTLALLPLLRDRPGARVVTVTSGAQYFGRIAFDDLQGERRYDRWRAYGQSKLANVMFALELQRRLADQGSPVLSLAAHPGFARTNLQPASIEATGSRFEPIAYRLMDPLFQSAAMGALPQLFAATAPEAKPGGHYGPDQWGGLRGWPTEVRIAPAALDADQCRRLWDVSLELCAAAAPLPALA</sequence>
<organism evidence="3 4">
    <name type="scientific">Cyanobium gracile UHCC 0139</name>
    <dbReference type="NCBI Taxonomy" id="3110308"/>
    <lineage>
        <taxon>Bacteria</taxon>
        <taxon>Bacillati</taxon>
        <taxon>Cyanobacteriota</taxon>
        <taxon>Cyanophyceae</taxon>
        <taxon>Synechococcales</taxon>
        <taxon>Prochlorococcaceae</taxon>
        <taxon>Cyanobium</taxon>
    </lineage>
</organism>
<feature type="domain" description="Ketoreductase" evidence="2">
    <location>
        <begin position="14"/>
        <end position="175"/>
    </location>
</feature>
<dbReference type="NCBIfam" id="NF004846">
    <property type="entry name" value="PRK06197.1"/>
    <property type="match status" value="1"/>
</dbReference>
<keyword evidence="4" id="KW-1185">Reference proteome</keyword>
<dbReference type="PANTHER" id="PTHR43157">
    <property type="entry name" value="PHOSPHATIDYLINOSITOL-GLYCAN BIOSYNTHESIS CLASS F PROTEIN-RELATED"/>
    <property type="match status" value="1"/>
</dbReference>
<comment type="caution">
    <text evidence="3">The sequence shown here is derived from an EMBL/GenBank/DDBJ whole genome shotgun (WGS) entry which is preliminary data.</text>
</comment>
<reference evidence="3 4" key="1">
    <citation type="submission" date="2023-12" db="EMBL/GenBank/DDBJ databases">
        <title>Baltic Sea Cyanobacteria.</title>
        <authorList>
            <person name="Delbaje E."/>
            <person name="Fewer D.P."/>
            <person name="Shishido T.K."/>
        </authorList>
    </citation>
    <scope>NUCLEOTIDE SEQUENCE [LARGE SCALE GENOMIC DNA]</scope>
    <source>
        <strain evidence="3 4">UHCC 0139</strain>
    </source>
</reference>
<dbReference type="RefSeq" id="WP_323304244.1">
    <property type="nucleotide sequence ID" value="NZ_JAYGHX010000001.1"/>
</dbReference>
<evidence type="ECO:0000313" key="4">
    <source>
        <dbReference type="Proteomes" id="UP001304461"/>
    </source>
</evidence>
<dbReference type="SUPFAM" id="SSF51735">
    <property type="entry name" value="NAD(P)-binding Rossmann-fold domains"/>
    <property type="match status" value="1"/>
</dbReference>
<evidence type="ECO:0000259" key="2">
    <source>
        <dbReference type="SMART" id="SM00822"/>
    </source>
</evidence>
<evidence type="ECO:0000313" key="3">
    <source>
        <dbReference type="EMBL" id="MEA5390129.1"/>
    </source>
</evidence>
<protein>
    <submittedName>
        <fullName evidence="3">Oxidoreductase</fullName>
    </submittedName>
</protein>
<dbReference type="Proteomes" id="UP001304461">
    <property type="component" value="Unassembled WGS sequence"/>
</dbReference>
<dbReference type="EMBL" id="JAYGHX010000001">
    <property type="protein sequence ID" value="MEA5390129.1"/>
    <property type="molecule type" value="Genomic_DNA"/>
</dbReference>